<dbReference type="NCBIfam" id="TIGR03519">
    <property type="entry name" value="T9SS_PorP_fam"/>
    <property type="match status" value="1"/>
</dbReference>
<dbReference type="Proteomes" id="UP001172082">
    <property type="component" value="Unassembled WGS sequence"/>
</dbReference>
<protein>
    <submittedName>
        <fullName evidence="1">Type IX secretion system membrane protein PorP/SprF</fullName>
    </submittedName>
</protein>
<evidence type="ECO:0000313" key="2">
    <source>
        <dbReference type="Proteomes" id="UP001172082"/>
    </source>
</evidence>
<gene>
    <name evidence="1" type="ORF">QQ008_21695</name>
</gene>
<evidence type="ECO:0000313" key="1">
    <source>
        <dbReference type="EMBL" id="MDN5204020.1"/>
    </source>
</evidence>
<reference evidence="1" key="1">
    <citation type="submission" date="2023-06" db="EMBL/GenBank/DDBJ databases">
        <title>Genomic of Parafulvivirga corallium.</title>
        <authorList>
            <person name="Wang G."/>
        </authorList>
    </citation>
    <scope>NUCLEOTIDE SEQUENCE</scope>
    <source>
        <strain evidence="1">BMA10</strain>
    </source>
</reference>
<dbReference type="Pfam" id="PF11751">
    <property type="entry name" value="PorP_SprF"/>
    <property type="match status" value="1"/>
</dbReference>
<organism evidence="1 2">
    <name type="scientific">Splendidivirga corallicola</name>
    <dbReference type="NCBI Taxonomy" id="3051826"/>
    <lineage>
        <taxon>Bacteria</taxon>
        <taxon>Pseudomonadati</taxon>
        <taxon>Bacteroidota</taxon>
        <taxon>Cytophagia</taxon>
        <taxon>Cytophagales</taxon>
        <taxon>Splendidivirgaceae</taxon>
        <taxon>Splendidivirga</taxon>
    </lineage>
</organism>
<dbReference type="InterPro" id="IPR019861">
    <property type="entry name" value="PorP/SprF_Bacteroidetes"/>
</dbReference>
<keyword evidence="2" id="KW-1185">Reference proteome</keyword>
<dbReference type="RefSeq" id="WP_346754044.1">
    <property type="nucleotide sequence ID" value="NZ_JAUJEA010000009.1"/>
</dbReference>
<comment type="caution">
    <text evidence="1">The sequence shown here is derived from an EMBL/GenBank/DDBJ whole genome shotgun (WGS) entry which is preliminary data.</text>
</comment>
<name>A0ABT8KTD7_9BACT</name>
<proteinExistence type="predicted"/>
<accession>A0ABT8KTD7</accession>
<sequence length="318" mass="35312">MRERITLLLIALAFILSPAQAQQDAQFSQYMFNTLFYNPAYAGVEGVTKLSAIYRSQWSGFTTTFDGSGGAPNTQVVSLNAPILRFRSGAGIHIVNDNLGPLNNLEVQASYAYHLAIKDAKLSFGIRAGIFSQSINGNKYRAVDPDDDLLIDGKESQIRPDLALGAYYTTENYYVGISVNHVLKAEFDFGVDQLRNALENHVVLTAGYHYDFNNNFILTPSIIVKSEFNTYSFDFSLLGTYNDKFWGGVSFRQSDAAIVMLGYALGKENALRLGYSLDYIIAGQDAKQPTSHEIVLSYTLPPVIPGSKKIIRTPRFRH</sequence>
<dbReference type="EMBL" id="JAUJEA010000009">
    <property type="protein sequence ID" value="MDN5204020.1"/>
    <property type="molecule type" value="Genomic_DNA"/>
</dbReference>